<dbReference type="Pfam" id="PF07045">
    <property type="entry name" value="DUF1330"/>
    <property type="match status" value="1"/>
</dbReference>
<dbReference type="RefSeq" id="WP_253799767.1">
    <property type="nucleotide sequence ID" value="NZ_BAAAUB010000023.1"/>
</dbReference>
<dbReference type="InterPro" id="IPR011008">
    <property type="entry name" value="Dimeric_a/b-barrel"/>
</dbReference>
<dbReference type="SUPFAM" id="SSF54909">
    <property type="entry name" value="Dimeric alpha+beta barrel"/>
    <property type="match status" value="1"/>
</dbReference>
<organism evidence="2 3">
    <name type="scientific">Kitasatospora paracochleata</name>
    <dbReference type="NCBI Taxonomy" id="58354"/>
    <lineage>
        <taxon>Bacteria</taxon>
        <taxon>Bacillati</taxon>
        <taxon>Actinomycetota</taxon>
        <taxon>Actinomycetes</taxon>
        <taxon>Kitasatosporales</taxon>
        <taxon>Streptomycetaceae</taxon>
        <taxon>Kitasatospora</taxon>
    </lineage>
</organism>
<reference evidence="2 3" key="1">
    <citation type="submission" date="2022-06" db="EMBL/GenBank/DDBJ databases">
        <title>Sequencing the genomes of 1000 actinobacteria strains.</title>
        <authorList>
            <person name="Klenk H.-P."/>
        </authorList>
    </citation>
    <scope>NUCLEOTIDE SEQUENCE [LARGE SCALE GENOMIC DNA]</scope>
    <source>
        <strain evidence="2 3">DSM 41656</strain>
    </source>
</reference>
<gene>
    <name evidence="2" type="ORF">FHR36_004292</name>
</gene>
<dbReference type="EMBL" id="JAMZDX010000004">
    <property type="protein sequence ID" value="MCP2311129.1"/>
    <property type="molecule type" value="Genomic_DNA"/>
</dbReference>
<dbReference type="Gene3D" id="3.30.70.100">
    <property type="match status" value="1"/>
</dbReference>
<sequence length="110" mass="12042">MTAYAIAHVRSVELGPGILEYLARIDATLEPFGGRFLVHAPKERRAVEGEWDGDAIVIEFPGMAEATAWWDSPAYREILPLRTQHMAADIVLVPGVPAGYRAAEALDGLR</sequence>
<dbReference type="Proteomes" id="UP001206483">
    <property type="component" value="Unassembled WGS sequence"/>
</dbReference>
<dbReference type="PANTHER" id="PTHR41521:SF4">
    <property type="entry name" value="BLR0684 PROTEIN"/>
    <property type="match status" value="1"/>
</dbReference>
<dbReference type="PANTHER" id="PTHR41521">
    <property type="match status" value="1"/>
</dbReference>
<proteinExistence type="predicted"/>
<accession>A0ABT1J1U7</accession>
<feature type="domain" description="DUF1330" evidence="1">
    <location>
        <begin position="2"/>
        <end position="96"/>
    </location>
</feature>
<evidence type="ECO:0000313" key="3">
    <source>
        <dbReference type="Proteomes" id="UP001206483"/>
    </source>
</evidence>
<comment type="caution">
    <text evidence="2">The sequence shown here is derived from an EMBL/GenBank/DDBJ whole genome shotgun (WGS) entry which is preliminary data.</text>
</comment>
<evidence type="ECO:0000259" key="1">
    <source>
        <dbReference type="Pfam" id="PF07045"/>
    </source>
</evidence>
<name>A0ABT1J1U7_9ACTN</name>
<protein>
    <submittedName>
        <fullName evidence="2">Uncharacterized protein (DUF1330 family)</fullName>
    </submittedName>
</protein>
<keyword evidence="3" id="KW-1185">Reference proteome</keyword>
<dbReference type="InterPro" id="IPR010753">
    <property type="entry name" value="DUF1330"/>
</dbReference>
<evidence type="ECO:0000313" key="2">
    <source>
        <dbReference type="EMBL" id="MCP2311129.1"/>
    </source>
</evidence>